<dbReference type="PANTHER" id="PTHR38434:SF1">
    <property type="entry name" value="BLL2549 PROTEIN"/>
    <property type="match status" value="1"/>
</dbReference>
<evidence type="ECO:0000313" key="3">
    <source>
        <dbReference type="Proteomes" id="UP001595755"/>
    </source>
</evidence>
<dbReference type="EMBL" id="JBHSED010000001">
    <property type="protein sequence ID" value="MFC4301872.1"/>
    <property type="molecule type" value="Genomic_DNA"/>
</dbReference>
<dbReference type="Pfam" id="PF10101">
    <property type="entry name" value="DUF2339"/>
    <property type="match status" value="1"/>
</dbReference>
<feature type="transmembrane region" description="Helical" evidence="1">
    <location>
        <begin position="286"/>
        <end position="304"/>
    </location>
</feature>
<feature type="transmembrane region" description="Helical" evidence="1">
    <location>
        <begin position="71"/>
        <end position="91"/>
    </location>
</feature>
<feature type="transmembrane region" description="Helical" evidence="1">
    <location>
        <begin position="310"/>
        <end position="327"/>
    </location>
</feature>
<feature type="transmembrane region" description="Helical" evidence="1">
    <location>
        <begin position="468"/>
        <end position="487"/>
    </location>
</feature>
<feature type="transmembrane region" description="Helical" evidence="1">
    <location>
        <begin position="144"/>
        <end position="163"/>
    </location>
</feature>
<keyword evidence="1" id="KW-0472">Membrane</keyword>
<keyword evidence="1" id="KW-1133">Transmembrane helix</keyword>
<dbReference type="PANTHER" id="PTHR38434">
    <property type="entry name" value="BLL2549 PROTEIN"/>
    <property type="match status" value="1"/>
</dbReference>
<feature type="transmembrane region" description="Helical" evidence="1">
    <location>
        <begin position="121"/>
        <end position="138"/>
    </location>
</feature>
<organism evidence="2 3">
    <name type="scientific">Cohnella boryungensis</name>
    <dbReference type="NCBI Taxonomy" id="768479"/>
    <lineage>
        <taxon>Bacteria</taxon>
        <taxon>Bacillati</taxon>
        <taxon>Bacillota</taxon>
        <taxon>Bacilli</taxon>
        <taxon>Bacillales</taxon>
        <taxon>Paenibacillaceae</taxon>
        <taxon>Cohnella</taxon>
    </lineage>
</organism>
<proteinExistence type="predicted"/>
<sequence>METIIRKYWTSLLGVVFILAAFVTLFKYTIDQGWITDGMRIAFGLLSGAGLCIAGQGLAARLASRTIGVQLLIGTGACILYATFSFAGVYYRLWSPMTVLIGMTAITAGASAYAYRFGSRLLMNIALVGGLISPLLMQPATDQVFTLFLYLLVLNSAFFFLSIAKGWSELRIGSFIGTWIVYAAYFVHFNPSTEGIWSMPLRYALAAFVFYLIGFLLSSWKSNRCFDGWNLYLNLTNGVLFGSWSIYILHGELHYANVLALLGVCYLVSGAIVFRLTKQLHTASAAPMIGGALMLLLASSHLGNGLSAKPLINVFVWGGFAAALAAVGHLRRSAVSSLASVSIWAIVGFYWFLVTWDAPRGDWFGTFIPFLNWGALSWVLLAAIGFHFSARGIAVEGMTKSAAAFLSNLFAVLSHLIVGGLLTVQIDNIYEVYAPDAADQLLQLSLSVSWGIYALLLTLWGTRVKQPLFRIVGAVVLLLVAGKALFMDLEGEAMLYKFVVLLALGGISFLITWVNNRGQNTGKGERDEAEAEV</sequence>
<feature type="transmembrane region" description="Helical" evidence="1">
    <location>
        <begin position="12"/>
        <end position="29"/>
    </location>
</feature>
<comment type="caution">
    <text evidence="2">The sequence shown here is derived from an EMBL/GenBank/DDBJ whole genome shotgun (WGS) entry which is preliminary data.</text>
</comment>
<feature type="transmembrane region" description="Helical" evidence="1">
    <location>
        <begin position="201"/>
        <end position="219"/>
    </location>
</feature>
<accession>A0ABV8S4P1</accession>
<feature type="transmembrane region" description="Helical" evidence="1">
    <location>
        <begin position="41"/>
        <end position="59"/>
    </location>
</feature>
<feature type="transmembrane region" description="Helical" evidence="1">
    <location>
        <begin position="255"/>
        <end position="274"/>
    </location>
</feature>
<name>A0ABV8S4P1_9BACL</name>
<feature type="transmembrane region" description="Helical" evidence="1">
    <location>
        <begin position="231"/>
        <end position="249"/>
    </location>
</feature>
<dbReference type="RefSeq" id="WP_204604656.1">
    <property type="nucleotide sequence ID" value="NZ_JBHSED010000001.1"/>
</dbReference>
<evidence type="ECO:0000313" key="2">
    <source>
        <dbReference type="EMBL" id="MFC4301872.1"/>
    </source>
</evidence>
<feature type="transmembrane region" description="Helical" evidence="1">
    <location>
        <begin position="334"/>
        <end position="353"/>
    </location>
</feature>
<feature type="transmembrane region" description="Helical" evidence="1">
    <location>
        <begin position="373"/>
        <end position="390"/>
    </location>
</feature>
<reference evidence="3" key="1">
    <citation type="journal article" date="2019" name="Int. J. Syst. Evol. Microbiol.">
        <title>The Global Catalogue of Microorganisms (GCM) 10K type strain sequencing project: providing services to taxonomists for standard genome sequencing and annotation.</title>
        <authorList>
            <consortium name="The Broad Institute Genomics Platform"/>
            <consortium name="The Broad Institute Genome Sequencing Center for Infectious Disease"/>
            <person name="Wu L."/>
            <person name="Ma J."/>
        </authorList>
    </citation>
    <scope>NUCLEOTIDE SEQUENCE [LARGE SCALE GENOMIC DNA]</scope>
    <source>
        <strain evidence="3">CGMCC 4.1641</strain>
    </source>
</reference>
<gene>
    <name evidence="2" type="ORF">ACFO1S_00295</name>
</gene>
<dbReference type="InterPro" id="IPR019286">
    <property type="entry name" value="DUF2339_TM"/>
</dbReference>
<feature type="transmembrane region" description="Helical" evidence="1">
    <location>
        <begin position="170"/>
        <end position="189"/>
    </location>
</feature>
<evidence type="ECO:0000256" key="1">
    <source>
        <dbReference type="SAM" id="Phobius"/>
    </source>
</evidence>
<feature type="transmembrane region" description="Helical" evidence="1">
    <location>
        <begin position="442"/>
        <end position="461"/>
    </location>
</feature>
<protein>
    <submittedName>
        <fullName evidence="2">DUF2339 domain-containing protein</fullName>
    </submittedName>
</protein>
<feature type="transmembrane region" description="Helical" evidence="1">
    <location>
        <begin position="402"/>
        <end position="422"/>
    </location>
</feature>
<feature type="transmembrane region" description="Helical" evidence="1">
    <location>
        <begin position="493"/>
        <end position="514"/>
    </location>
</feature>
<feature type="transmembrane region" description="Helical" evidence="1">
    <location>
        <begin position="97"/>
        <end position="114"/>
    </location>
</feature>
<keyword evidence="3" id="KW-1185">Reference proteome</keyword>
<dbReference type="Proteomes" id="UP001595755">
    <property type="component" value="Unassembled WGS sequence"/>
</dbReference>
<keyword evidence="1" id="KW-0812">Transmembrane</keyword>